<dbReference type="RefSeq" id="WP_131002100.1">
    <property type="nucleotide sequence ID" value="NZ_JBHSZR010000005.1"/>
</dbReference>
<keyword evidence="3" id="KW-1185">Reference proteome</keyword>
<dbReference type="Proteomes" id="UP000291613">
    <property type="component" value="Unassembled WGS sequence"/>
</dbReference>
<evidence type="ECO:0000313" key="3">
    <source>
        <dbReference type="Proteomes" id="UP000291613"/>
    </source>
</evidence>
<dbReference type="EMBL" id="SIUB01000002">
    <property type="protein sequence ID" value="TBN54408.1"/>
    <property type="molecule type" value="Genomic_DNA"/>
</dbReference>
<evidence type="ECO:0000256" key="1">
    <source>
        <dbReference type="SAM" id="SignalP"/>
    </source>
</evidence>
<gene>
    <name evidence="2" type="ORF">EYR15_06125</name>
</gene>
<comment type="caution">
    <text evidence="2">The sequence shown here is derived from an EMBL/GenBank/DDBJ whole genome shotgun (WGS) entry which is preliminary data.</text>
</comment>
<sequence>MAARWPLIGVLAAALLASGAPASAAPGDSQFVGLERHDPSALLKAVRAGSDFVKGGRGRQFRVILANAGVISVIPGVALVQRDLPPLLRGAGGLKIIACKETLDALARANRRRVPVISGVTVMSCRGLRNKMTVTGWQPAIGFE</sequence>
<dbReference type="AlphaFoldDB" id="A0A4Q9GJU7"/>
<feature type="chain" id="PRO_5020871569" evidence="1">
    <location>
        <begin position="25"/>
        <end position="144"/>
    </location>
</feature>
<proteinExistence type="predicted"/>
<evidence type="ECO:0000313" key="2">
    <source>
        <dbReference type="EMBL" id="TBN54408.1"/>
    </source>
</evidence>
<dbReference type="OrthoDB" id="8449069at2"/>
<reference evidence="2 3" key="1">
    <citation type="submission" date="2019-02" db="EMBL/GenBank/DDBJ databases">
        <title>Hansschlegelia quercus sp. nov., a novel methylotrophic bacterium from buds of oak (Quercus robur L.).</title>
        <authorList>
            <person name="Agafonova N.V."/>
            <person name="Kaparullina E.N."/>
            <person name="Grouzdev D.S."/>
            <person name="Doronina N.V."/>
        </authorList>
    </citation>
    <scope>NUCLEOTIDE SEQUENCE [LARGE SCALE GENOMIC DNA]</scope>
    <source>
        <strain evidence="2 3">Dub</strain>
    </source>
</reference>
<organism evidence="2 3">
    <name type="scientific">Hansschlegelia quercus</name>
    <dbReference type="NCBI Taxonomy" id="2528245"/>
    <lineage>
        <taxon>Bacteria</taxon>
        <taxon>Pseudomonadati</taxon>
        <taxon>Pseudomonadota</taxon>
        <taxon>Alphaproteobacteria</taxon>
        <taxon>Hyphomicrobiales</taxon>
        <taxon>Methylopilaceae</taxon>
        <taxon>Hansschlegelia</taxon>
    </lineage>
</organism>
<feature type="signal peptide" evidence="1">
    <location>
        <begin position="1"/>
        <end position="24"/>
    </location>
</feature>
<name>A0A4Q9GJU7_9HYPH</name>
<protein>
    <submittedName>
        <fullName evidence="2">Uncharacterized protein</fullName>
    </submittedName>
</protein>
<accession>A0A4Q9GJU7</accession>
<keyword evidence="1" id="KW-0732">Signal</keyword>